<organism evidence="1 2">
    <name type="scientific">Bacillus gaemokensis</name>
    <dbReference type="NCBI Taxonomy" id="574375"/>
    <lineage>
        <taxon>Bacteria</taxon>
        <taxon>Bacillati</taxon>
        <taxon>Bacillota</taxon>
        <taxon>Bacilli</taxon>
        <taxon>Bacillales</taxon>
        <taxon>Bacillaceae</taxon>
        <taxon>Bacillus</taxon>
        <taxon>Bacillus cereus group</taxon>
    </lineage>
</organism>
<dbReference type="NCBIfam" id="TIGR02289">
    <property type="entry name" value="M3_not_pepF"/>
    <property type="match status" value="1"/>
</dbReference>
<dbReference type="PANTHER" id="PTHR11804:SF28">
    <property type="entry name" value="OLIGOENDOPEPTIDASE F"/>
    <property type="match status" value="1"/>
</dbReference>
<dbReference type="GO" id="GO:0006508">
    <property type="term" value="P:proteolysis"/>
    <property type="evidence" value="ECO:0007669"/>
    <property type="project" value="InterPro"/>
</dbReference>
<accession>A0A073KAX4</accession>
<dbReference type="GO" id="GO:0004222">
    <property type="term" value="F:metalloendopeptidase activity"/>
    <property type="evidence" value="ECO:0007669"/>
    <property type="project" value="InterPro"/>
</dbReference>
<keyword evidence="2" id="KW-1185">Reference proteome</keyword>
<proteinExistence type="predicted"/>
<reference evidence="1 2" key="1">
    <citation type="submission" date="2014-06" db="EMBL/GenBank/DDBJ databases">
        <title>Draft genome sequence of Bacillus gaemokensis JCM 15801 (MCCC 1A00707).</title>
        <authorList>
            <person name="Lai Q."/>
            <person name="Liu Y."/>
            <person name="Shao Z."/>
        </authorList>
    </citation>
    <scope>NUCLEOTIDE SEQUENCE [LARGE SCALE GENOMIC DNA]</scope>
    <source>
        <strain evidence="1 2">JCM 15801</strain>
    </source>
</reference>
<protein>
    <submittedName>
        <fullName evidence="1">Oligoendopeptidase F</fullName>
    </submittedName>
</protein>
<evidence type="ECO:0000313" key="2">
    <source>
        <dbReference type="Proteomes" id="UP000027778"/>
    </source>
</evidence>
<dbReference type="eggNOG" id="COG1164">
    <property type="taxonomic scope" value="Bacteria"/>
</dbReference>
<dbReference type="CDD" id="cd09606">
    <property type="entry name" value="M3B_PepF"/>
    <property type="match status" value="1"/>
</dbReference>
<dbReference type="EMBL" id="JOTM01000014">
    <property type="protein sequence ID" value="KEK23607.1"/>
    <property type="molecule type" value="Genomic_DNA"/>
</dbReference>
<dbReference type="InterPro" id="IPR045090">
    <property type="entry name" value="Pept_M3A_M3B"/>
</dbReference>
<dbReference type="InterPro" id="IPR011976">
    <property type="entry name" value="Pept_M3B_oligopep-rel"/>
</dbReference>
<dbReference type="PANTHER" id="PTHR11804">
    <property type="entry name" value="PROTEASE M3 THIMET OLIGOPEPTIDASE-RELATED"/>
    <property type="match status" value="1"/>
</dbReference>
<dbReference type="RefSeq" id="WP_033675396.1">
    <property type="nucleotide sequence ID" value="NZ_JOTM01000014.1"/>
</dbReference>
<sequence>MSFKNYEYKRPNTEELQGKFTTALEQFENAKTAEEQKQAISFINEIRNDFGTMGTLCSIRHSVDTTDAFYKEEQDFFDEYDPVAQGYVTKYYKALLSSSFREELENYYGKQLFALAECDLKTYSEEIVKDLQMENKLSSQYTQLLAAAKIAFEGEERTLSQLIPFMQGTERSTRKQASEAYYGFLAENEEELDRIYDELVKVRTKIAKTLGFKNFVELGYARMYRTDYNAEMVANYRKQVLDYIVPVATELRNRQKARIGVEKLAYYDENFEFATGNPTPKGDADWIINHGKTMYKELSNETDEFFNFMLDNNLLDLVAKKGKAGGGYCTYIENYKAPFIFSNFNGTSGDIDVLTHEAGHAFQVYESRKYEIPEYNWPTYEACEIHSMSMEFFTWPWMKLFFEEDTDKYYFSHLSSALLFLPYGVSVDEFQHYVYENPEASSADRKAAWRNIERKYLPHRDYEDNAYLERGGFWQRQGHIYSSPFYYIDYTLAQICALQFWKRARENRQEAWADYVKLCGQGGSQSFLQLVEGANLTSPFTDGCVQGIITEIQAWLQAVDDTKL</sequence>
<dbReference type="AlphaFoldDB" id="A0A073KAX4"/>
<dbReference type="MEROPS" id="M03.010"/>
<dbReference type="Proteomes" id="UP000027778">
    <property type="component" value="Unassembled WGS sequence"/>
</dbReference>
<comment type="caution">
    <text evidence="1">The sequence shown here is derived from an EMBL/GenBank/DDBJ whole genome shotgun (WGS) entry which is preliminary data.</text>
</comment>
<dbReference type="STRING" id="574375.AZF08_16555"/>
<gene>
    <name evidence="1" type="ORF">BAGA_07725</name>
</gene>
<dbReference type="SUPFAM" id="SSF55486">
    <property type="entry name" value="Metalloproteases ('zincins'), catalytic domain"/>
    <property type="match status" value="1"/>
</dbReference>
<dbReference type="OrthoDB" id="9762795at2"/>
<dbReference type="GO" id="GO:0006518">
    <property type="term" value="P:peptide metabolic process"/>
    <property type="evidence" value="ECO:0007669"/>
    <property type="project" value="TreeGrafter"/>
</dbReference>
<dbReference type="Gene3D" id="1.10.1370.30">
    <property type="match status" value="1"/>
</dbReference>
<name>A0A073KAX4_9BACI</name>
<evidence type="ECO:0000313" key="1">
    <source>
        <dbReference type="EMBL" id="KEK23607.1"/>
    </source>
</evidence>